<dbReference type="InterPro" id="IPR015424">
    <property type="entry name" value="PyrdxlP-dep_Trfase"/>
</dbReference>
<dbReference type="PANTHER" id="PTHR11808">
    <property type="entry name" value="TRANS-SULFURATION ENZYME FAMILY MEMBER"/>
    <property type="match status" value="1"/>
</dbReference>
<dbReference type="CDD" id="cd00614">
    <property type="entry name" value="CGS_like"/>
    <property type="match status" value="1"/>
</dbReference>
<dbReference type="GO" id="GO:0004123">
    <property type="term" value="F:cystathionine gamma-lyase activity"/>
    <property type="evidence" value="ECO:0007669"/>
    <property type="project" value="TreeGrafter"/>
</dbReference>
<evidence type="ECO:0000313" key="7">
    <source>
        <dbReference type="EMBL" id="CAA9340677.1"/>
    </source>
</evidence>
<accession>A0A6J4LSB6</accession>
<keyword evidence="3 4" id="KW-0663">Pyridoxal phosphate</keyword>
<dbReference type="Gene3D" id="3.40.640.10">
    <property type="entry name" value="Type I PLP-dependent aspartate aminotransferase-like (Major domain)"/>
    <property type="match status" value="1"/>
</dbReference>
<name>A0A6J4LSB6_9ACTN</name>
<feature type="compositionally biased region" description="Low complexity" evidence="6">
    <location>
        <begin position="1"/>
        <end position="15"/>
    </location>
</feature>
<feature type="region of interest" description="Disordered" evidence="6">
    <location>
        <begin position="1"/>
        <end position="39"/>
    </location>
</feature>
<dbReference type="InterPro" id="IPR015422">
    <property type="entry name" value="PyrdxlP-dep_Trfase_small"/>
</dbReference>
<feature type="compositionally biased region" description="Low complexity" evidence="6">
    <location>
        <begin position="26"/>
        <end position="39"/>
    </location>
</feature>
<dbReference type="FunFam" id="3.40.640.10:FF:000009">
    <property type="entry name" value="Cystathionine gamma-synthase homolog"/>
    <property type="match status" value="1"/>
</dbReference>
<comment type="cofactor">
    <cofactor evidence="1 5">
        <name>pyridoxal 5'-phosphate</name>
        <dbReference type="ChEBI" id="CHEBI:597326"/>
    </cofactor>
</comment>
<evidence type="ECO:0000256" key="5">
    <source>
        <dbReference type="RuleBase" id="RU362118"/>
    </source>
</evidence>
<dbReference type="EMBL" id="CADCUF010000195">
    <property type="protein sequence ID" value="CAA9340677.1"/>
    <property type="molecule type" value="Genomic_DNA"/>
</dbReference>
<organism evidence="7">
    <name type="scientific">uncultured Nocardioidaceae bacterium</name>
    <dbReference type="NCBI Taxonomy" id="253824"/>
    <lineage>
        <taxon>Bacteria</taxon>
        <taxon>Bacillati</taxon>
        <taxon>Actinomycetota</taxon>
        <taxon>Actinomycetes</taxon>
        <taxon>Propionibacteriales</taxon>
        <taxon>Nocardioidaceae</taxon>
        <taxon>environmental samples</taxon>
    </lineage>
</organism>
<comment type="similarity">
    <text evidence="2 5">Belongs to the trans-sulfuration enzymes family.</text>
</comment>
<evidence type="ECO:0000256" key="4">
    <source>
        <dbReference type="PIRSR" id="PIRSR001434-2"/>
    </source>
</evidence>
<evidence type="ECO:0000256" key="1">
    <source>
        <dbReference type="ARBA" id="ARBA00001933"/>
    </source>
</evidence>
<gene>
    <name evidence="7" type="ORF">AVDCRST_MAG24-1266</name>
</gene>
<dbReference type="GO" id="GO:0005737">
    <property type="term" value="C:cytoplasm"/>
    <property type="evidence" value="ECO:0007669"/>
    <property type="project" value="TreeGrafter"/>
</dbReference>
<dbReference type="GO" id="GO:0019343">
    <property type="term" value="P:cysteine biosynthetic process via cystathionine"/>
    <property type="evidence" value="ECO:0007669"/>
    <property type="project" value="TreeGrafter"/>
</dbReference>
<proteinExistence type="inferred from homology"/>
<keyword evidence="7" id="KW-0456">Lyase</keyword>
<dbReference type="InterPro" id="IPR000277">
    <property type="entry name" value="Cys/Met-Metab_PyrdxlP-dep_enz"/>
</dbReference>
<dbReference type="Gene3D" id="3.90.1150.10">
    <property type="entry name" value="Aspartate Aminotransferase, domain 1"/>
    <property type="match status" value="1"/>
</dbReference>
<protein>
    <submittedName>
        <fullName evidence="7">Cystathionine gamma-lyase</fullName>
        <ecNumber evidence="7">4.4.1.1</ecNumber>
    </submittedName>
</protein>
<evidence type="ECO:0000256" key="2">
    <source>
        <dbReference type="ARBA" id="ARBA00009077"/>
    </source>
</evidence>
<dbReference type="GO" id="GO:0030170">
    <property type="term" value="F:pyridoxal phosphate binding"/>
    <property type="evidence" value="ECO:0007669"/>
    <property type="project" value="InterPro"/>
</dbReference>
<dbReference type="GO" id="GO:0003962">
    <property type="term" value="F:cystathionine gamma-synthase activity"/>
    <property type="evidence" value="ECO:0007669"/>
    <property type="project" value="TreeGrafter"/>
</dbReference>
<dbReference type="InterPro" id="IPR015421">
    <property type="entry name" value="PyrdxlP-dep_Trfase_major"/>
</dbReference>
<reference evidence="7" key="1">
    <citation type="submission" date="2020-02" db="EMBL/GenBank/DDBJ databases">
        <authorList>
            <person name="Meier V. D."/>
        </authorList>
    </citation>
    <scope>NUCLEOTIDE SEQUENCE</scope>
    <source>
        <strain evidence="7">AVDCRST_MAG24</strain>
    </source>
</reference>
<evidence type="ECO:0000256" key="6">
    <source>
        <dbReference type="SAM" id="MobiDB-lite"/>
    </source>
</evidence>
<dbReference type="EC" id="4.4.1.1" evidence="7"/>
<dbReference type="PIRSF" id="PIRSF001434">
    <property type="entry name" value="CGS"/>
    <property type="match status" value="1"/>
</dbReference>
<dbReference type="AlphaFoldDB" id="A0A6J4LSB6"/>
<dbReference type="Pfam" id="PF01053">
    <property type="entry name" value="Cys_Met_Meta_PP"/>
    <property type="match status" value="1"/>
</dbReference>
<evidence type="ECO:0000256" key="3">
    <source>
        <dbReference type="ARBA" id="ARBA00022898"/>
    </source>
</evidence>
<feature type="modified residue" description="N6-(pyridoxal phosphate)lysine" evidence="4">
    <location>
        <position position="238"/>
    </location>
</feature>
<sequence length="423" mass="44295">MDPSPLAPSASPDPSHGQDGPTNQELTGGPTGTATPADGALGFATRAVHAGSDPDPSTGAVIPPIYATSTYKQDGVGGLRGGYEYSRSGNPTRAALEECLASLEEGRHGFAFASGLAAEHTLLRALCRPGDHLVVPHDAYGGSHRLFDKVEAPWGLEHTSARLTDPEAVAAAVQPGRTRIVWVETPTNPMLSIADIAALADVAHDAGALLVVDNTFASPYLQQPLALGADVVVHSTTKYAGGHSDVVGGAVVVRDDELGDRVRYHQNAIGAVAGPFDCFLVLRGLKTLALRMERHCDNAEAVVAFLEQHPAVAEVVYPGRPEHPGHEVARRQMRRFGGIVSFRLAGGEQPAVGLCGATRLWTLAESLGGIESLIEHPCRMTHASVAGTPLEVPDDLVRLSVGVETVEDLIADLDEAFRAATAG</sequence>
<dbReference type="PANTHER" id="PTHR11808:SF15">
    <property type="entry name" value="CYSTATHIONINE GAMMA-LYASE"/>
    <property type="match status" value="1"/>
</dbReference>
<dbReference type="NCBIfam" id="NF005871">
    <property type="entry name" value="PRK07811.1"/>
    <property type="match status" value="1"/>
</dbReference>
<dbReference type="SUPFAM" id="SSF53383">
    <property type="entry name" value="PLP-dependent transferases"/>
    <property type="match status" value="1"/>
</dbReference>
<dbReference type="GO" id="GO:0019346">
    <property type="term" value="P:transsulfuration"/>
    <property type="evidence" value="ECO:0007669"/>
    <property type="project" value="InterPro"/>
</dbReference>